<dbReference type="Pfam" id="PF07690">
    <property type="entry name" value="MFS_1"/>
    <property type="match status" value="2"/>
</dbReference>
<feature type="compositionally biased region" description="Polar residues" evidence="6">
    <location>
        <begin position="533"/>
        <end position="544"/>
    </location>
</feature>
<keyword evidence="2" id="KW-0813">Transport</keyword>
<dbReference type="InterPro" id="IPR036259">
    <property type="entry name" value="MFS_trans_sf"/>
</dbReference>
<gene>
    <name evidence="9" type="ORF">CFO_g1503</name>
</gene>
<evidence type="ECO:0000256" key="5">
    <source>
        <dbReference type="ARBA" id="ARBA00023136"/>
    </source>
</evidence>
<accession>A0A0F8DJT9</accession>
<dbReference type="PANTHER" id="PTHR23504">
    <property type="entry name" value="MAJOR FACILITATOR SUPERFAMILY DOMAIN-CONTAINING PROTEIN 10"/>
    <property type="match status" value="1"/>
</dbReference>
<feature type="domain" description="Major facilitator superfamily (MFS) profile" evidence="8">
    <location>
        <begin position="20"/>
        <end position="492"/>
    </location>
</feature>
<dbReference type="Gene3D" id="1.20.1250.20">
    <property type="entry name" value="MFS general substrate transporter like domains"/>
    <property type="match status" value="1"/>
</dbReference>
<evidence type="ECO:0000313" key="10">
    <source>
        <dbReference type="Proteomes" id="UP000034841"/>
    </source>
</evidence>
<evidence type="ECO:0000256" key="2">
    <source>
        <dbReference type="ARBA" id="ARBA00022448"/>
    </source>
</evidence>
<feature type="transmembrane region" description="Helical" evidence="7">
    <location>
        <begin position="343"/>
        <end position="362"/>
    </location>
</feature>
<dbReference type="GO" id="GO:0016020">
    <property type="term" value="C:membrane"/>
    <property type="evidence" value="ECO:0007669"/>
    <property type="project" value="UniProtKB-SubCell"/>
</dbReference>
<feature type="transmembrane region" description="Helical" evidence="7">
    <location>
        <begin position="90"/>
        <end position="108"/>
    </location>
</feature>
<dbReference type="EMBL" id="LBBL01000060">
    <property type="protein sequence ID" value="KKF96149.1"/>
    <property type="molecule type" value="Genomic_DNA"/>
</dbReference>
<dbReference type="PROSITE" id="PS50850">
    <property type="entry name" value="MFS"/>
    <property type="match status" value="1"/>
</dbReference>
<dbReference type="CDD" id="cd17330">
    <property type="entry name" value="MFS_SLC46_TetA_like"/>
    <property type="match status" value="1"/>
</dbReference>
<dbReference type="InterPro" id="IPR001958">
    <property type="entry name" value="Tet-R_TetA/multi-R_MdtG-like"/>
</dbReference>
<keyword evidence="5 7" id="KW-0472">Membrane</keyword>
<evidence type="ECO:0000256" key="7">
    <source>
        <dbReference type="SAM" id="Phobius"/>
    </source>
</evidence>
<feature type="transmembrane region" description="Helical" evidence="7">
    <location>
        <begin position="402"/>
        <end position="427"/>
    </location>
</feature>
<feature type="transmembrane region" description="Helical" evidence="7">
    <location>
        <begin position="469"/>
        <end position="493"/>
    </location>
</feature>
<feature type="region of interest" description="Disordered" evidence="6">
    <location>
        <begin position="499"/>
        <end position="575"/>
    </location>
</feature>
<dbReference type="PRINTS" id="PR01035">
    <property type="entry name" value="TCRTETA"/>
</dbReference>
<feature type="transmembrane region" description="Helical" evidence="7">
    <location>
        <begin position="190"/>
        <end position="214"/>
    </location>
</feature>
<evidence type="ECO:0000256" key="4">
    <source>
        <dbReference type="ARBA" id="ARBA00022989"/>
    </source>
</evidence>
<feature type="transmembrane region" description="Helical" evidence="7">
    <location>
        <begin position="59"/>
        <end position="78"/>
    </location>
</feature>
<keyword evidence="4 7" id="KW-1133">Transmembrane helix</keyword>
<dbReference type="GO" id="GO:0022857">
    <property type="term" value="F:transmembrane transporter activity"/>
    <property type="evidence" value="ECO:0007669"/>
    <property type="project" value="InterPro"/>
</dbReference>
<evidence type="ECO:0000256" key="6">
    <source>
        <dbReference type="SAM" id="MobiDB-lite"/>
    </source>
</evidence>
<comment type="subcellular location">
    <subcellularLocation>
        <location evidence="1">Membrane</location>
        <topology evidence="1">Multi-pass membrane protein</topology>
    </subcellularLocation>
</comment>
<dbReference type="SUPFAM" id="SSF103473">
    <property type="entry name" value="MFS general substrate transporter"/>
    <property type="match status" value="1"/>
</dbReference>
<feature type="transmembrane region" description="Helical" evidence="7">
    <location>
        <begin position="439"/>
        <end position="463"/>
    </location>
</feature>
<feature type="transmembrane region" description="Helical" evidence="7">
    <location>
        <begin position="374"/>
        <end position="396"/>
    </location>
</feature>
<name>A0A0F8DJT9_CERFI</name>
<feature type="compositionally biased region" description="Acidic residues" evidence="6">
    <location>
        <begin position="503"/>
        <end position="526"/>
    </location>
</feature>
<keyword evidence="3 7" id="KW-0812">Transmembrane</keyword>
<dbReference type="InterPro" id="IPR011701">
    <property type="entry name" value="MFS"/>
</dbReference>
<evidence type="ECO:0000256" key="3">
    <source>
        <dbReference type="ARBA" id="ARBA00022692"/>
    </source>
</evidence>
<dbReference type="AlphaFoldDB" id="A0A0F8DJT9"/>
<evidence type="ECO:0000256" key="1">
    <source>
        <dbReference type="ARBA" id="ARBA00004141"/>
    </source>
</evidence>
<dbReference type="OrthoDB" id="10262656at2759"/>
<sequence>MAPPSSSGPGPKKAKLPVHQLAILSIARFCEPVALMSIFPYLPEMILSFGIPKHEVAKWAGIITGTFAVSQSLTAVAWGQASDRWGRKPTILMGLVFSMLCFLVWGFATDLKTAIAIRFIQGASNGNVGIIRTMVAEMVTEKELQPRAFSIMPLVWSIGSIFGPAFGGFFAKPAQRFPDFFGHSKLLQNYPFALPNLIAAAFFLISIATGVLFLKETLDHKRHQDDWGILIGKRLTNSLRLRGSNGAFRRASFVDGEATAPLIPSRVVTKPRRRSPPKAGIAECFTRQSTIALIAYMGLAVHSMAYDQIIPVFLNMAVDDHTGPETQLPFKFIGGFGWESDKIGTVFTIYGLMCSLVQFIIFPPLCNYIGVRNCFRTCVFVMPLAYFLTPFTVLISDPTIRTGALLAVMSLKAFGIILAFPCVIILLTNSASSVRILGTLNGVATTVSAIGRAVGPAVTGWIFSRGVVAGYIIAPWWFLTLISIVVIIPSWMLEDGKGPSALTDEENDSSSADDSENAIEDDDDCEAIYAEPTSKTPLLANGSSERVDYKTNASSSSSASSLASAPLSQEQRQAR</sequence>
<proteinExistence type="predicted"/>
<feature type="transmembrane region" description="Helical" evidence="7">
    <location>
        <begin position="293"/>
        <end position="314"/>
    </location>
</feature>
<evidence type="ECO:0000259" key="8">
    <source>
        <dbReference type="PROSITE" id="PS50850"/>
    </source>
</evidence>
<protein>
    <submittedName>
        <fullName evidence="9">Putative membrane protein</fullName>
    </submittedName>
</protein>
<dbReference type="PANTHER" id="PTHR23504:SF8">
    <property type="entry name" value="TRANSPORTER, PUTATIVE (AFU_ORTHOLOGUE AFUA_1G03730)-RELATED"/>
    <property type="match status" value="1"/>
</dbReference>
<reference evidence="9 10" key="1">
    <citation type="submission" date="2015-04" db="EMBL/GenBank/DDBJ databases">
        <title>Genome sequence of Ceratocystis platani, a major pathogen of plane trees.</title>
        <authorList>
            <person name="Belbahri L."/>
        </authorList>
    </citation>
    <scope>NUCLEOTIDE SEQUENCE [LARGE SCALE GENOMIC DNA]</scope>
    <source>
        <strain evidence="9 10">CFO</strain>
    </source>
</reference>
<dbReference type="Proteomes" id="UP000034841">
    <property type="component" value="Unassembled WGS sequence"/>
</dbReference>
<comment type="caution">
    <text evidence="9">The sequence shown here is derived from an EMBL/GenBank/DDBJ whole genome shotgun (WGS) entry which is preliminary data.</text>
</comment>
<keyword evidence="10" id="KW-1185">Reference proteome</keyword>
<feature type="compositionally biased region" description="Low complexity" evidence="6">
    <location>
        <begin position="553"/>
        <end position="568"/>
    </location>
</feature>
<organism evidence="9 10">
    <name type="scientific">Ceratocystis fimbriata f. sp. platani</name>
    <dbReference type="NCBI Taxonomy" id="88771"/>
    <lineage>
        <taxon>Eukaryota</taxon>
        <taxon>Fungi</taxon>
        <taxon>Dikarya</taxon>
        <taxon>Ascomycota</taxon>
        <taxon>Pezizomycotina</taxon>
        <taxon>Sordariomycetes</taxon>
        <taxon>Hypocreomycetidae</taxon>
        <taxon>Microascales</taxon>
        <taxon>Ceratocystidaceae</taxon>
        <taxon>Ceratocystis</taxon>
    </lineage>
</organism>
<dbReference type="InterPro" id="IPR020846">
    <property type="entry name" value="MFS_dom"/>
</dbReference>
<feature type="transmembrane region" description="Helical" evidence="7">
    <location>
        <begin position="148"/>
        <end position="170"/>
    </location>
</feature>
<evidence type="ECO:0000313" key="9">
    <source>
        <dbReference type="EMBL" id="KKF96149.1"/>
    </source>
</evidence>